<organism evidence="1 2">
    <name type="scientific">Hohenbuehelia grisea</name>
    <dbReference type="NCBI Taxonomy" id="104357"/>
    <lineage>
        <taxon>Eukaryota</taxon>
        <taxon>Fungi</taxon>
        <taxon>Dikarya</taxon>
        <taxon>Basidiomycota</taxon>
        <taxon>Agaricomycotina</taxon>
        <taxon>Agaricomycetes</taxon>
        <taxon>Agaricomycetidae</taxon>
        <taxon>Agaricales</taxon>
        <taxon>Pleurotineae</taxon>
        <taxon>Pleurotaceae</taxon>
        <taxon>Hohenbuehelia</taxon>
    </lineage>
</organism>
<dbReference type="Proteomes" id="UP001556367">
    <property type="component" value="Unassembled WGS sequence"/>
</dbReference>
<proteinExistence type="predicted"/>
<reference evidence="2" key="1">
    <citation type="submission" date="2024-06" db="EMBL/GenBank/DDBJ databases">
        <title>Multi-omics analyses provide insights into the biosynthesis of the anticancer antibiotic pleurotin in Hohenbuehelia grisea.</title>
        <authorList>
            <person name="Weaver J.A."/>
            <person name="Alberti F."/>
        </authorList>
    </citation>
    <scope>NUCLEOTIDE SEQUENCE [LARGE SCALE GENOMIC DNA]</scope>
    <source>
        <strain evidence="2">T-177</strain>
    </source>
</reference>
<accession>A0ABR3JQ20</accession>
<name>A0ABR3JQ20_9AGAR</name>
<sequence length="181" mass="20623">MYAHKARKSVPVNIRNLCQRIPSPAECDSSAAQLSHSTTNLSFTSLDTICTFFYSFSTSSGKLERQRDAIELVTWALVQYKQHVENCLGNQPKSWVIMQYAHKETQSPHHATVRAFDRYGHPIACFHIYDDGHFDLRVGPGSWVGRRLKRRDYPVFEGGLAKPNIIERTTVKVNLRSGRNS</sequence>
<protein>
    <submittedName>
        <fullName evidence="1">Uncharacterized protein</fullName>
    </submittedName>
</protein>
<gene>
    <name evidence="1" type="ORF">HGRIS_000101</name>
</gene>
<evidence type="ECO:0000313" key="1">
    <source>
        <dbReference type="EMBL" id="KAL0957920.1"/>
    </source>
</evidence>
<dbReference type="EMBL" id="JASNQZ010000004">
    <property type="protein sequence ID" value="KAL0957920.1"/>
    <property type="molecule type" value="Genomic_DNA"/>
</dbReference>
<evidence type="ECO:0000313" key="2">
    <source>
        <dbReference type="Proteomes" id="UP001556367"/>
    </source>
</evidence>
<comment type="caution">
    <text evidence="1">The sequence shown here is derived from an EMBL/GenBank/DDBJ whole genome shotgun (WGS) entry which is preliminary data.</text>
</comment>
<keyword evidence="2" id="KW-1185">Reference proteome</keyword>